<organism evidence="4 5">
    <name type="scientific">Galdieria yellowstonensis</name>
    <dbReference type="NCBI Taxonomy" id="3028027"/>
    <lineage>
        <taxon>Eukaryota</taxon>
        <taxon>Rhodophyta</taxon>
        <taxon>Bangiophyceae</taxon>
        <taxon>Galdieriales</taxon>
        <taxon>Galdieriaceae</taxon>
        <taxon>Galdieria</taxon>
    </lineage>
</organism>
<evidence type="ECO:0000259" key="3">
    <source>
        <dbReference type="Pfam" id="PF23469"/>
    </source>
</evidence>
<dbReference type="InterPro" id="IPR047889">
    <property type="entry name" value="KHDC4_KH-I_second"/>
</dbReference>
<dbReference type="PANTHER" id="PTHR15744">
    <property type="entry name" value="BLOM7"/>
    <property type="match status" value="1"/>
</dbReference>
<dbReference type="InterPro" id="IPR036612">
    <property type="entry name" value="KH_dom_type_1_sf"/>
</dbReference>
<feature type="region of interest" description="Disordered" evidence="1">
    <location>
        <begin position="1"/>
        <end position="58"/>
    </location>
</feature>
<feature type="compositionally biased region" description="Basic residues" evidence="1">
    <location>
        <begin position="433"/>
        <end position="442"/>
    </location>
</feature>
<gene>
    <name evidence="4" type="ORF">GAYE_SCF39G5346</name>
</gene>
<comment type="caution">
    <text evidence="4">The sequence shown here is derived from an EMBL/GenBank/DDBJ whole genome shotgun (WGS) entry which is preliminary data.</text>
</comment>
<feature type="region of interest" description="Disordered" evidence="1">
    <location>
        <begin position="319"/>
        <end position="442"/>
    </location>
</feature>
<dbReference type="Pfam" id="PF22675">
    <property type="entry name" value="KH-I_KHDC4-BBP"/>
    <property type="match status" value="1"/>
</dbReference>
<dbReference type="Gene3D" id="3.30.1370.10">
    <property type="entry name" value="K Homology domain, type 1"/>
    <property type="match status" value="1"/>
</dbReference>
<dbReference type="EMBL" id="JANCYU010000051">
    <property type="protein sequence ID" value="KAK4527424.1"/>
    <property type="molecule type" value="Genomic_DNA"/>
</dbReference>
<feature type="compositionally biased region" description="Pro residues" evidence="1">
    <location>
        <begin position="375"/>
        <end position="388"/>
    </location>
</feature>
<dbReference type="SUPFAM" id="SSF54791">
    <property type="entry name" value="Eukaryotic type KH-domain (KH-domain type I)"/>
    <property type="match status" value="1"/>
</dbReference>
<protein>
    <recommendedName>
        <fullName evidence="6">KH domain-containing protein</fullName>
    </recommendedName>
</protein>
<feature type="compositionally biased region" description="Pro residues" evidence="1">
    <location>
        <begin position="325"/>
        <end position="356"/>
    </location>
</feature>
<keyword evidence="5" id="KW-1185">Reference proteome</keyword>
<dbReference type="InterPro" id="IPR031121">
    <property type="entry name" value="RIK/BLOM7"/>
</dbReference>
<evidence type="ECO:0000313" key="4">
    <source>
        <dbReference type="EMBL" id="KAK4527424.1"/>
    </source>
</evidence>
<dbReference type="AlphaFoldDB" id="A0AAV9IJ52"/>
<feature type="compositionally biased region" description="Low complexity" evidence="1">
    <location>
        <begin position="360"/>
        <end position="369"/>
    </location>
</feature>
<sequence>MENAETTSKKRKWDDKIDNDEDEAKKKAADAARRLNESLAARGFTKEGPETTTGTSHEAIVDINDSPQRRYILHSATLRSYESQFGVAIVPRGRYYPPEEKPDLSDFRGPDSEKPLFLLITGSDASAVQSAKEALEEAASGAAPVLRHPGLGSEGHKKDRIFEKIVTNMDFESAGRPFRLIERLKGPDLSYIRYIEQETNCRVYLRGKGADRNSATANSGAPEEPLYFHIQAMDEQSMQEAKALVEDLLDAIRPEYEKACAAYFAALQAYQNPALVADPEMLRRYSGMEGSAGNLGTFPYAANPAYIGAAVANGFSNPVSEDPLLAPPPPPPSSPPPPPPPPSSSIPQQQPPPPPTQVGSALSATTTTTLREETPLPPPPPPPPPPSSSPTKEASGPWIADPANSLPRNDSMHETSDDLESFHAVPPPPANKMKSRHSYGRR</sequence>
<dbReference type="Pfam" id="PF23469">
    <property type="entry name" value="KH_12"/>
    <property type="match status" value="1"/>
</dbReference>
<feature type="domain" description="ATP-dependent RNA helicase PRP5/DDX46/KHDC4 KH" evidence="3">
    <location>
        <begin position="61"/>
        <end position="142"/>
    </location>
</feature>
<dbReference type="CDD" id="cd22386">
    <property type="entry name" value="KH-I_KHDC4_rpt2"/>
    <property type="match status" value="1"/>
</dbReference>
<evidence type="ECO:0008006" key="6">
    <source>
        <dbReference type="Google" id="ProtNLM"/>
    </source>
</evidence>
<evidence type="ECO:0000313" key="5">
    <source>
        <dbReference type="Proteomes" id="UP001300502"/>
    </source>
</evidence>
<feature type="compositionally biased region" description="Basic and acidic residues" evidence="1">
    <location>
        <begin position="23"/>
        <end position="36"/>
    </location>
</feature>
<dbReference type="GO" id="GO:0005634">
    <property type="term" value="C:nucleus"/>
    <property type="evidence" value="ECO:0007669"/>
    <property type="project" value="InterPro"/>
</dbReference>
<name>A0AAV9IJ52_9RHOD</name>
<feature type="domain" description="KHDC4/BBP-like KH-domain type I" evidence="2">
    <location>
        <begin position="177"/>
        <end position="250"/>
    </location>
</feature>
<dbReference type="PANTHER" id="PTHR15744:SF0">
    <property type="entry name" value="KH HOMOLOGY DOMAIN-CONTAINING PROTEIN 4"/>
    <property type="match status" value="1"/>
</dbReference>
<evidence type="ECO:0000256" key="1">
    <source>
        <dbReference type="SAM" id="MobiDB-lite"/>
    </source>
</evidence>
<dbReference type="InterPro" id="IPR055256">
    <property type="entry name" value="KH_1_KHDC4/BBP-like"/>
</dbReference>
<evidence type="ECO:0000259" key="2">
    <source>
        <dbReference type="Pfam" id="PF22675"/>
    </source>
</evidence>
<dbReference type="GO" id="GO:0003723">
    <property type="term" value="F:RNA binding"/>
    <property type="evidence" value="ECO:0007669"/>
    <property type="project" value="InterPro"/>
</dbReference>
<dbReference type="InterPro" id="IPR056149">
    <property type="entry name" value="PRP5/DDX46/KHDC4_KH"/>
</dbReference>
<reference evidence="4 5" key="1">
    <citation type="submission" date="2022-07" db="EMBL/GenBank/DDBJ databases">
        <title>Genome-wide signatures of adaptation to extreme environments.</title>
        <authorList>
            <person name="Cho C.H."/>
            <person name="Yoon H.S."/>
        </authorList>
    </citation>
    <scope>NUCLEOTIDE SEQUENCE [LARGE SCALE GENOMIC DNA]</scope>
    <source>
        <strain evidence="4 5">108.79 E11</strain>
    </source>
</reference>
<accession>A0AAV9IJ52</accession>
<dbReference type="Proteomes" id="UP001300502">
    <property type="component" value="Unassembled WGS sequence"/>
</dbReference>
<proteinExistence type="predicted"/>